<dbReference type="Proteomes" id="UP001159363">
    <property type="component" value="Chromosome 5"/>
</dbReference>
<gene>
    <name evidence="1" type="ORF">PR048_018263</name>
</gene>
<organism evidence="1 2">
    <name type="scientific">Dryococelus australis</name>
    <dbReference type="NCBI Taxonomy" id="614101"/>
    <lineage>
        <taxon>Eukaryota</taxon>
        <taxon>Metazoa</taxon>
        <taxon>Ecdysozoa</taxon>
        <taxon>Arthropoda</taxon>
        <taxon>Hexapoda</taxon>
        <taxon>Insecta</taxon>
        <taxon>Pterygota</taxon>
        <taxon>Neoptera</taxon>
        <taxon>Polyneoptera</taxon>
        <taxon>Phasmatodea</taxon>
        <taxon>Verophasmatodea</taxon>
        <taxon>Anareolatae</taxon>
        <taxon>Phasmatidae</taxon>
        <taxon>Eurycanthinae</taxon>
        <taxon>Dryococelus</taxon>
    </lineage>
</organism>
<evidence type="ECO:0000313" key="2">
    <source>
        <dbReference type="Proteomes" id="UP001159363"/>
    </source>
</evidence>
<sequence>MIVTSSCKRSFIFVIPDSISILEFKQWWPKYFKRTLLSQESCGKSVPRDEKTSFKQNLFMHFMTMLDFVARSFVDSLVMHHFRILDCKLSDLVLPADTAYPAGFIHINQKKIDDLRKLGNYIPHTEDCQSIYNDIFLWQT</sequence>
<comment type="caution">
    <text evidence="1">The sequence shown here is derived from an EMBL/GenBank/DDBJ whole genome shotgun (WGS) entry which is preliminary data.</text>
</comment>
<proteinExistence type="predicted"/>
<protein>
    <submittedName>
        <fullName evidence="1">Uncharacterized protein</fullName>
    </submittedName>
</protein>
<dbReference type="EMBL" id="JARBHB010000006">
    <property type="protein sequence ID" value="KAJ8881777.1"/>
    <property type="molecule type" value="Genomic_DNA"/>
</dbReference>
<name>A0ABQ9HBR8_9NEOP</name>
<reference evidence="1 2" key="1">
    <citation type="submission" date="2023-02" db="EMBL/GenBank/DDBJ databases">
        <title>LHISI_Scaffold_Assembly.</title>
        <authorList>
            <person name="Stuart O.P."/>
            <person name="Cleave R."/>
            <person name="Magrath M.J.L."/>
            <person name="Mikheyev A.S."/>
        </authorList>
    </citation>
    <scope>NUCLEOTIDE SEQUENCE [LARGE SCALE GENOMIC DNA]</scope>
    <source>
        <strain evidence="1">Daus_M_001</strain>
        <tissue evidence="1">Leg muscle</tissue>
    </source>
</reference>
<accession>A0ABQ9HBR8</accession>
<evidence type="ECO:0000313" key="1">
    <source>
        <dbReference type="EMBL" id="KAJ8881777.1"/>
    </source>
</evidence>
<keyword evidence="2" id="KW-1185">Reference proteome</keyword>